<dbReference type="EMBL" id="CP103300">
    <property type="protein sequence ID" value="UYM14878.1"/>
    <property type="molecule type" value="Genomic_DNA"/>
</dbReference>
<sequence>MIPGIDPDKDRIIATAGAGGKTSFLQHLASLLQQSGRTVLLSTTTHIYHPDVDGFAGRVDRVIRCSDPEELYISRPEPASITVAGMACEDRQKLSGIPATLPAELIRRNLYDNILIEADGSRQLPLKAPSDKEPVLPDGCQVIVGVTGWKGIESPVSAETVHRREWFSAVTGLKAGDRVSPEALSVLINSPVGLFKQPHLQQSAHYFFEKNSFEKKSSAKTPCKKIWLLNQLDSQKQQQAGRAFALEVLAHSPCIHTTLLSSFSQSYPWLERIKNTSLYGLNYDK</sequence>
<name>A0ABY6GS14_9GAMM</name>
<dbReference type="Pfam" id="PF19842">
    <property type="entry name" value="YqeC"/>
    <property type="match status" value="1"/>
</dbReference>
<keyword evidence="2" id="KW-1185">Reference proteome</keyword>
<dbReference type="InterPro" id="IPR017587">
    <property type="entry name" value="YqeC"/>
</dbReference>
<evidence type="ECO:0000313" key="2">
    <source>
        <dbReference type="Proteomes" id="UP001163255"/>
    </source>
</evidence>
<dbReference type="SUPFAM" id="SSF53623">
    <property type="entry name" value="MurD-like peptide ligases, catalytic domain"/>
    <property type="match status" value="1"/>
</dbReference>
<organism evidence="1 2">
    <name type="scientific">Endozoicomonas euniceicola</name>
    <dbReference type="NCBI Taxonomy" id="1234143"/>
    <lineage>
        <taxon>Bacteria</taxon>
        <taxon>Pseudomonadati</taxon>
        <taxon>Pseudomonadota</taxon>
        <taxon>Gammaproteobacteria</taxon>
        <taxon>Oceanospirillales</taxon>
        <taxon>Endozoicomonadaceae</taxon>
        <taxon>Endozoicomonas</taxon>
    </lineage>
</organism>
<reference evidence="1" key="1">
    <citation type="submission" date="2022-10" db="EMBL/GenBank/DDBJ databases">
        <title>Completed Genome Sequence of two octocoral isolated bacterium, Endozoicomonas euniceicola EF212T and Endozoicomonas gorgoniicola PS125T.</title>
        <authorList>
            <person name="Chiou Y.-J."/>
            <person name="Chen Y.-H."/>
        </authorList>
    </citation>
    <scope>NUCLEOTIDE SEQUENCE</scope>
    <source>
        <strain evidence="1">EF212</strain>
    </source>
</reference>
<dbReference type="RefSeq" id="WP_262596607.1">
    <property type="nucleotide sequence ID" value="NZ_CP103300.1"/>
</dbReference>
<proteinExistence type="predicted"/>
<evidence type="ECO:0000313" key="1">
    <source>
        <dbReference type="EMBL" id="UYM14878.1"/>
    </source>
</evidence>
<dbReference type="Proteomes" id="UP001163255">
    <property type="component" value="Chromosome"/>
</dbReference>
<dbReference type="InterPro" id="IPR036565">
    <property type="entry name" value="Mur-like_cat_sf"/>
</dbReference>
<protein>
    <submittedName>
        <fullName evidence="1">Selenium cofactor biosynthesis protein YqeC</fullName>
    </submittedName>
</protein>
<dbReference type="NCBIfam" id="TIGR03172">
    <property type="entry name" value="selenium cofactor biosynthesis protein YqeC"/>
    <property type="match status" value="1"/>
</dbReference>
<gene>
    <name evidence="1" type="primary">yqeC</name>
    <name evidence="1" type="ORF">NX720_18580</name>
</gene>
<accession>A0ABY6GS14</accession>